<protein>
    <recommendedName>
        <fullName evidence="3">Membrane protein insertion efficiency factor YidD</fullName>
    </recommendedName>
</protein>
<evidence type="ECO:0008006" key="3">
    <source>
        <dbReference type="Google" id="ProtNLM"/>
    </source>
</evidence>
<sequence>MTEQSKEPGFADFVKSPLKHSLTSAIKFYQYAISPVTGSRCSMYPSCSHYSVLALKKHGGLIGFVMTTDRLMHEAEELKSGPIIEKKGKYLIYDPVENNDFWWNN</sequence>
<name>A0A1F7RR32_9BACT</name>
<dbReference type="PANTHER" id="PTHR33383:SF1">
    <property type="entry name" value="MEMBRANE PROTEIN INSERTION EFFICIENCY FACTOR-RELATED"/>
    <property type="match status" value="1"/>
</dbReference>
<dbReference type="NCBIfam" id="TIGR00278">
    <property type="entry name" value="membrane protein insertion efficiency factor YidD"/>
    <property type="match status" value="1"/>
</dbReference>
<dbReference type="AlphaFoldDB" id="A0A1F7RR32"/>
<gene>
    <name evidence="1" type="ORF">A2W05_02330</name>
</gene>
<dbReference type="SMART" id="SM01234">
    <property type="entry name" value="Haemolytic"/>
    <property type="match status" value="1"/>
</dbReference>
<dbReference type="PANTHER" id="PTHR33383">
    <property type="entry name" value="MEMBRANE PROTEIN INSERTION EFFICIENCY FACTOR-RELATED"/>
    <property type="match status" value="1"/>
</dbReference>
<proteinExistence type="predicted"/>
<evidence type="ECO:0000313" key="2">
    <source>
        <dbReference type="Proteomes" id="UP000178797"/>
    </source>
</evidence>
<organism evidence="1 2">
    <name type="scientific">Candidatus Schekmanbacteria bacterium RBG_16_38_10</name>
    <dbReference type="NCBI Taxonomy" id="1817879"/>
    <lineage>
        <taxon>Bacteria</taxon>
        <taxon>Candidatus Schekmaniibacteriota</taxon>
    </lineage>
</organism>
<comment type="caution">
    <text evidence="1">The sequence shown here is derived from an EMBL/GenBank/DDBJ whole genome shotgun (WGS) entry which is preliminary data.</text>
</comment>
<dbReference type="InterPro" id="IPR002696">
    <property type="entry name" value="Membr_insert_effic_factor_YidD"/>
</dbReference>
<dbReference type="Proteomes" id="UP000178797">
    <property type="component" value="Unassembled WGS sequence"/>
</dbReference>
<evidence type="ECO:0000313" key="1">
    <source>
        <dbReference type="EMBL" id="OGL43931.1"/>
    </source>
</evidence>
<dbReference type="Pfam" id="PF01809">
    <property type="entry name" value="YidD"/>
    <property type="match status" value="1"/>
</dbReference>
<accession>A0A1F7RR32</accession>
<dbReference type="EMBL" id="MGDE01000203">
    <property type="protein sequence ID" value="OGL43931.1"/>
    <property type="molecule type" value="Genomic_DNA"/>
</dbReference>
<reference evidence="1 2" key="1">
    <citation type="journal article" date="2016" name="Nat. Commun.">
        <title>Thousands of microbial genomes shed light on interconnected biogeochemical processes in an aquifer system.</title>
        <authorList>
            <person name="Anantharaman K."/>
            <person name="Brown C.T."/>
            <person name="Hug L.A."/>
            <person name="Sharon I."/>
            <person name="Castelle C.J."/>
            <person name="Probst A.J."/>
            <person name="Thomas B.C."/>
            <person name="Singh A."/>
            <person name="Wilkins M.J."/>
            <person name="Karaoz U."/>
            <person name="Brodie E.L."/>
            <person name="Williams K.H."/>
            <person name="Hubbard S.S."/>
            <person name="Banfield J.F."/>
        </authorList>
    </citation>
    <scope>NUCLEOTIDE SEQUENCE [LARGE SCALE GENOMIC DNA]</scope>
</reference>